<feature type="compositionally biased region" description="Basic and acidic residues" evidence="1">
    <location>
        <begin position="1"/>
        <end position="18"/>
    </location>
</feature>
<organism evidence="2 3">
    <name type="scientific">Desulfacinum infernum DSM 9756</name>
    <dbReference type="NCBI Taxonomy" id="1121391"/>
    <lineage>
        <taxon>Bacteria</taxon>
        <taxon>Pseudomonadati</taxon>
        <taxon>Thermodesulfobacteriota</taxon>
        <taxon>Syntrophobacteria</taxon>
        <taxon>Syntrophobacterales</taxon>
        <taxon>Syntrophobacteraceae</taxon>
        <taxon>Desulfacinum</taxon>
    </lineage>
</organism>
<gene>
    <name evidence="2" type="ORF">SAMN02745206_02542</name>
</gene>
<name>A0A1M5DZB8_9BACT</name>
<evidence type="ECO:0000256" key="1">
    <source>
        <dbReference type="SAM" id="MobiDB-lite"/>
    </source>
</evidence>
<feature type="region of interest" description="Disordered" evidence="1">
    <location>
        <begin position="1"/>
        <end position="20"/>
    </location>
</feature>
<dbReference type="Proteomes" id="UP000184076">
    <property type="component" value="Unassembled WGS sequence"/>
</dbReference>
<evidence type="ECO:0000313" key="3">
    <source>
        <dbReference type="Proteomes" id="UP000184076"/>
    </source>
</evidence>
<keyword evidence="3" id="KW-1185">Reference proteome</keyword>
<sequence>MSPHEEHKKESEHSEGGRCDCPMCRMMHALGGAKGRTGPFWEHLTNARIEVLRAVRSLVDERIDHLEKKKSEKDRGKKAVKIDVE</sequence>
<evidence type="ECO:0000313" key="2">
    <source>
        <dbReference type="EMBL" id="SHF72214.1"/>
    </source>
</evidence>
<dbReference type="STRING" id="1121391.SAMN02745206_02542"/>
<dbReference type="EMBL" id="FQVB01000025">
    <property type="protein sequence ID" value="SHF72214.1"/>
    <property type="molecule type" value="Genomic_DNA"/>
</dbReference>
<reference evidence="3" key="1">
    <citation type="submission" date="2016-11" db="EMBL/GenBank/DDBJ databases">
        <authorList>
            <person name="Varghese N."/>
            <person name="Submissions S."/>
        </authorList>
    </citation>
    <scope>NUCLEOTIDE SEQUENCE [LARGE SCALE GENOMIC DNA]</scope>
    <source>
        <strain evidence="3">DSM 9756</strain>
    </source>
</reference>
<protein>
    <submittedName>
        <fullName evidence="2">Uncharacterized protein</fullName>
    </submittedName>
</protein>
<dbReference type="RefSeq" id="WP_073040051.1">
    <property type="nucleotide sequence ID" value="NZ_FQVB01000025.1"/>
</dbReference>
<accession>A0A1M5DZB8</accession>
<proteinExistence type="predicted"/>
<dbReference type="AlphaFoldDB" id="A0A1M5DZB8"/>